<dbReference type="GO" id="GO:0004852">
    <property type="term" value="F:uroporphyrinogen-III synthase activity"/>
    <property type="evidence" value="ECO:0007669"/>
    <property type="project" value="InterPro"/>
</dbReference>
<dbReference type="InterPro" id="IPR003754">
    <property type="entry name" value="4pyrrol_synth_uPrphyn_synth"/>
</dbReference>
<protein>
    <submittedName>
        <fullName evidence="5">Bifunctional uroporphyrinogen-III synthetase/response regulator domain protein</fullName>
    </submittedName>
</protein>
<accession>A0A138ADX0</accession>
<dbReference type="GO" id="GO:0006355">
    <property type="term" value="P:regulation of DNA-templated transcription"/>
    <property type="evidence" value="ECO:0007669"/>
    <property type="project" value="InterPro"/>
</dbReference>
<dbReference type="NCBIfam" id="NF005568">
    <property type="entry name" value="PRK07239.1"/>
    <property type="match status" value="1"/>
</dbReference>
<evidence type="ECO:0000313" key="4">
    <source>
        <dbReference type="EMBL" id="KXP00732.1"/>
    </source>
</evidence>
<reference evidence="5" key="2">
    <citation type="submission" date="2016-02" db="EMBL/GenBank/DDBJ databases">
        <authorList>
            <person name="Teng J.L."/>
            <person name="Yang Y."/>
            <person name="Huang Y."/>
            <person name="Guo F."/>
            <person name="Wei W."/>
            <person name="Chen J.H."/>
            <person name="Wong S.Y."/>
            <person name="Lau S.K."/>
            <person name="Woo P.C."/>
        </authorList>
    </citation>
    <scope>NUCLEOTIDE SEQUENCE</scope>
    <source>
        <strain evidence="5">JCM 15929</strain>
    </source>
</reference>
<dbReference type="Gene3D" id="1.10.10.10">
    <property type="entry name" value="Winged helix-like DNA-binding domain superfamily/Winged helix DNA-binding domain"/>
    <property type="match status" value="1"/>
</dbReference>
<organism evidence="5 6">
    <name type="scientific">Tsukamurella pseudospumae</name>
    <dbReference type="NCBI Taxonomy" id="239498"/>
    <lineage>
        <taxon>Bacteria</taxon>
        <taxon>Bacillati</taxon>
        <taxon>Actinomycetota</taxon>
        <taxon>Actinomycetes</taxon>
        <taxon>Mycobacteriales</taxon>
        <taxon>Tsukamurellaceae</taxon>
        <taxon>Tsukamurella</taxon>
    </lineage>
</organism>
<dbReference type="EMBL" id="LSRE01000003">
    <property type="protein sequence ID" value="KXP00732.1"/>
    <property type="molecule type" value="Genomic_DNA"/>
</dbReference>
<dbReference type="GO" id="GO:0006780">
    <property type="term" value="P:uroporphyrinogen III biosynthetic process"/>
    <property type="evidence" value="ECO:0007669"/>
    <property type="project" value="InterPro"/>
</dbReference>
<dbReference type="Pfam" id="PF00486">
    <property type="entry name" value="Trans_reg_C"/>
    <property type="match status" value="1"/>
</dbReference>
<dbReference type="InterPro" id="IPR039793">
    <property type="entry name" value="UROS/Hem4"/>
</dbReference>
<dbReference type="CDD" id="cd00383">
    <property type="entry name" value="trans_reg_C"/>
    <property type="match status" value="1"/>
</dbReference>
<dbReference type="InterPro" id="IPR016032">
    <property type="entry name" value="Sig_transdc_resp-reg_C-effctor"/>
</dbReference>
<dbReference type="PANTHER" id="PTHR40082:SF1">
    <property type="entry name" value="BLR5956 PROTEIN"/>
    <property type="match status" value="1"/>
</dbReference>
<evidence type="ECO:0000259" key="3">
    <source>
        <dbReference type="PROSITE" id="PS51755"/>
    </source>
</evidence>
<dbReference type="PROSITE" id="PS51755">
    <property type="entry name" value="OMPR_PHOB"/>
    <property type="match status" value="1"/>
</dbReference>
<dbReference type="Proteomes" id="UP000070258">
    <property type="component" value="Unassembled WGS sequence"/>
</dbReference>
<dbReference type="AlphaFoldDB" id="A0A138ADX0"/>
<dbReference type="Pfam" id="PF02602">
    <property type="entry name" value="HEM4"/>
    <property type="match status" value="1"/>
</dbReference>
<dbReference type="GO" id="GO:0000160">
    <property type="term" value="P:phosphorelay signal transduction system"/>
    <property type="evidence" value="ECO:0007669"/>
    <property type="project" value="InterPro"/>
</dbReference>
<evidence type="ECO:0000313" key="7">
    <source>
        <dbReference type="Proteomes" id="UP000070409"/>
    </source>
</evidence>
<reference evidence="6" key="1">
    <citation type="submission" date="2016-02" db="EMBL/GenBank/DDBJ databases">
        <authorList>
            <person name="Wen L."/>
            <person name="He K."/>
            <person name="Yang H."/>
        </authorList>
    </citation>
    <scope>NUCLEOTIDE SEQUENCE [LARGE SCALE GENOMIC DNA]</scope>
    <source>
        <strain evidence="6">JCM 15929</strain>
    </source>
</reference>
<keyword evidence="1 2" id="KW-0238">DNA-binding</keyword>
<evidence type="ECO:0000313" key="6">
    <source>
        <dbReference type="Proteomes" id="UP000070258"/>
    </source>
</evidence>
<evidence type="ECO:0000256" key="2">
    <source>
        <dbReference type="PROSITE-ProRule" id="PRU01091"/>
    </source>
</evidence>
<feature type="DNA-binding region" description="OmpR/PhoB-type" evidence="2">
    <location>
        <begin position="290"/>
        <end position="381"/>
    </location>
</feature>
<dbReference type="PANTHER" id="PTHR40082">
    <property type="entry name" value="BLR5956 PROTEIN"/>
    <property type="match status" value="1"/>
</dbReference>
<dbReference type="SMART" id="SM00862">
    <property type="entry name" value="Trans_reg_C"/>
    <property type="match status" value="1"/>
</dbReference>
<dbReference type="InterPro" id="IPR036108">
    <property type="entry name" value="4pyrrol_syn_uPrphyn_synt_sf"/>
</dbReference>
<dbReference type="CDD" id="cd06578">
    <property type="entry name" value="HemD"/>
    <property type="match status" value="1"/>
</dbReference>
<dbReference type="Proteomes" id="UP000070409">
    <property type="component" value="Unassembled WGS sequence"/>
</dbReference>
<proteinExistence type="predicted"/>
<keyword evidence="7" id="KW-1185">Reference proteome</keyword>
<reference evidence="4 7" key="3">
    <citation type="submission" date="2016-02" db="EMBL/GenBank/DDBJ databases">
        <authorList>
            <person name="Teng J.L."/>
            <person name="Tang Y."/>
            <person name="Huang Y."/>
            <person name="Guo F."/>
            <person name="Wei W."/>
            <person name="Chen J.H."/>
            <person name="Wong S.Y."/>
            <person name="Lau S.K."/>
            <person name="Woo P.C."/>
        </authorList>
    </citation>
    <scope>NUCLEOTIDE SEQUENCE [LARGE SCALE GENOMIC DNA]</scope>
    <source>
        <strain evidence="4 7">JCM 13375</strain>
    </source>
</reference>
<dbReference type="Gene3D" id="3.40.50.10090">
    <property type="match status" value="2"/>
</dbReference>
<gene>
    <name evidence="5" type="ORF">AXK60_08435</name>
    <name evidence="4" type="ORF">AXK61_14115</name>
</gene>
<comment type="caution">
    <text evidence="5">The sequence shown here is derived from an EMBL/GenBank/DDBJ whole genome shotgun (WGS) entry which is preliminary data.</text>
</comment>
<dbReference type="EMBL" id="LSRF01000044">
    <property type="protein sequence ID" value="KXP08691.1"/>
    <property type="molecule type" value="Genomic_DNA"/>
</dbReference>
<evidence type="ECO:0000313" key="5">
    <source>
        <dbReference type="EMBL" id="KXP08691.1"/>
    </source>
</evidence>
<dbReference type="STRING" id="239498.AXK60_08435"/>
<name>A0A138ADX0_9ACTN</name>
<feature type="domain" description="OmpR/PhoB-type" evidence="3">
    <location>
        <begin position="290"/>
        <end position="381"/>
    </location>
</feature>
<evidence type="ECO:0000256" key="1">
    <source>
        <dbReference type="ARBA" id="ARBA00023125"/>
    </source>
</evidence>
<dbReference type="SUPFAM" id="SSF69618">
    <property type="entry name" value="HemD-like"/>
    <property type="match status" value="1"/>
</dbReference>
<dbReference type="GO" id="GO:0003677">
    <property type="term" value="F:DNA binding"/>
    <property type="evidence" value="ECO:0007669"/>
    <property type="project" value="UniProtKB-UniRule"/>
</dbReference>
<sequence>MTTAWKDGSPMTEAPQRPLLGFTVAVTAARRADELTTLLERRGAAVIAAPAIAMVPLSDDERLRAATEELLENTPDLLVATTGIGFRGWLEAAEGWGVAERLLAALGTGRVISRGPKATGALRAAGLREEWSPPSESSAEVLSHLSGTDLTGRRVAVQLHGATDEWDPNPGLLEGLRALGAEIVPVPVYRWEQPDDLTGLDRVVEAIATGAVDAVTFTSAPAAASVLERAAELGLGAALRGALTGAVVPYCVGPVTATPLDRAGIASVTPERMRLGALARLVEQDLPERRPDLAVAGHALGIRARGAVVDGVDRELTPTSIVLLRLLSREPGAVVSRDDLLAALGGDDPHAVEAAVARLRAGLGHKEIVATVVKRGYRLAVEER</sequence>
<dbReference type="InterPro" id="IPR001867">
    <property type="entry name" value="OmpR/PhoB-type_DNA-bd"/>
</dbReference>
<dbReference type="SUPFAM" id="SSF46894">
    <property type="entry name" value="C-terminal effector domain of the bipartite response regulators"/>
    <property type="match status" value="1"/>
</dbReference>
<dbReference type="InterPro" id="IPR036388">
    <property type="entry name" value="WH-like_DNA-bd_sf"/>
</dbReference>